<evidence type="ECO:0000313" key="17">
    <source>
        <dbReference type="EMBL" id="ROI62435.1"/>
    </source>
</evidence>
<dbReference type="SMART" id="SM00139">
    <property type="entry name" value="MyTH4"/>
    <property type="match status" value="2"/>
</dbReference>
<evidence type="ECO:0000259" key="14">
    <source>
        <dbReference type="PROSITE" id="PS50057"/>
    </source>
</evidence>
<keyword evidence="5" id="KW-0677">Repeat</keyword>
<dbReference type="InterPro" id="IPR051567">
    <property type="entry name" value="Unconventional_Myosin_ATPase"/>
</dbReference>
<evidence type="ECO:0000256" key="6">
    <source>
        <dbReference type="ARBA" id="ARBA00022741"/>
    </source>
</evidence>
<reference evidence="17 18" key="1">
    <citation type="submission" date="2018-10" db="EMBL/GenBank/DDBJ databases">
        <title>Genome assembly for a Yunnan-Guizhou Plateau 3E fish, Anabarilius grahami (Regan), and its evolutionary and genetic applications.</title>
        <authorList>
            <person name="Jiang W."/>
        </authorList>
    </citation>
    <scope>NUCLEOTIDE SEQUENCE [LARGE SCALE GENOMIC DNA]</scope>
    <source>
        <strain evidence="17">AG-KIZ</strain>
        <tissue evidence="17">Muscle</tissue>
    </source>
</reference>
<feature type="region of interest" description="Disordered" evidence="13">
    <location>
        <begin position="3326"/>
        <end position="3380"/>
    </location>
</feature>
<feature type="domain" description="MyTH4" evidence="15">
    <location>
        <begin position="2747"/>
        <end position="2898"/>
    </location>
</feature>
<dbReference type="GO" id="GO:0005737">
    <property type="term" value="C:cytoplasm"/>
    <property type="evidence" value="ECO:0007669"/>
    <property type="project" value="UniProtKB-SubCell"/>
</dbReference>
<dbReference type="SUPFAM" id="SSF52540">
    <property type="entry name" value="P-loop containing nucleoside triphosphate hydrolases"/>
    <property type="match status" value="1"/>
</dbReference>
<dbReference type="InterPro" id="IPR001609">
    <property type="entry name" value="Myosin_head_motor_dom-like"/>
</dbReference>
<comment type="subcellular location">
    <subcellularLocation>
        <location evidence="1">Cytoplasm</location>
    </subcellularLocation>
</comment>
<feature type="compositionally biased region" description="Low complexity" evidence="13">
    <location>
        <begin position="989"/>
        <end position="1007"/>
    </location>
</feature>
<evidence type="ECO:0000256" key="7">
    <source>
        <dbReference type="ARBA" id="ARBA00022840"/>
    </source>
</evidence>
<feature type="compositionally biased region" description="Basic residues" evidence="13">
    <location>
        <begin position="241"/>
        <end position="256"/>
    </location>
</feature>
<feature type="compositionally biased region" description="Pro residues" evidence="13">
    <location>
        <begin position="3362"/>
        <end position="3371"/>
    </location>
</feature>
<evidence type="ECO:0000256" key="2">
    <source>
        <dbReference type="ARBA" id="ARBA00008314"/>
    </source>
</evidence>
<dbReference type="GO" id="GO:0016459">
    <property type="term" value="C:myosin complex"/>
    <property type="evidence" value="ECO:0007669"/>
    <property type="project" value="UniProtKB-KW"/>
</dbReference>
<dbReference type="Gene3D" id="2.30.30.40">
    <property type="entry name" value="SH3 Domains"/>
    <property type="match status" value="1"/>
</dbReference>
<proteinExistence type="inferred from homology"/>
<dbReference type="InterPro" id="IPR000857">
    <property type="entry name" value="MyTH4_dom"/>
</dbReference>
<dbReference type="CDD" id="cd14473">
    <property type="entry name" value="FERM_B-lobe"/>
    <property type="match status" value="1"/>
</dbReference>
<dbReference type="Gene3D" id="1.10.10.820">
    <property type="match status" value="1"/>
</dbReference>
<dbReference type="Gene3D" id="6.20.240.20">
    <property type="match status" value="1"/>
</dbReference>
<dbReference type="PANTHER" id="PTHR22692">
    <property type="entry name" value="MYOSIN VII, XV"/>
    <property type="match status" value="1"/>
</dbReference>
<dbReference type="GO" id="GO:0003774">
    <property type="term" value="F:cytoskeletal motor activity"/>
    <property type="evidence" value="ECO:0007669"/>
    <property type="project" value="InterPro"/>
</dbReference>
<dbReference type="InterPro" id="IPR011993">
    <property type="entry name" value="PH-like_dom_sf"/>
</dbReference>
<feature type="compositionally biased region" description="Basic residues" evidence="13">
    <location>
        <begin position="219"/>
        <end position="232"/>
    </location>
</feature>
<evidence type="ECO:0000256" key="11">
    <source>
        <dbReference type="ARBA" id="ARBA00023203"/>
    </source>
</evidence>
<dbReference type="EMBL" id="RJVU01070129">
    <property type="protein sequence ID" value="ROI62435.1"/>
    <property type="molecule type" value="Genomic_DNA"/>
</dbReference>
<feature type="compositionally biased region" description="Acidic residues" evidence="13">
    <location>
        <begin position="87"/>
        <end position="110"/>
    </location>
</feature>
<feature type="compositionally biased region" description="Pro residues" evidence="13">
    <location>
        <begin position="3169"/>
        <end position="3195"/>
    </location>
</feature>
<feature type="region of interest" description="Disordered" evidence="13">
    <location>
        <begin position="1"/>
        <end position="291"/>
    </location>
</feature>
<name>A0A3N0XKY8_ANAGA</name>
<dbReference type="InterPro" id="IPR035963">
    <property type="entry name" value="FERM_2"/>
</dbReference>
<feature type="region of interest" description="Disordered" evidence="13">
    <location>
        <begin position="3169"/>
        <end position="3262"/>
    </location>
</feature>
<keyword evidence="8" id="KW-0175">Coiled coil</keyword>
<dbReference type="OrthoDB" id="8182952at2759"/>
<dbReference type="SUPFAM" id="SSF47031">
    <property type="entry name" value="Second domain of FERM"/>
    <property type="match status" value="1"/>
</dbReference>
<keyword evidence="6" id="KW-0547">Nucleotide-binding</keyword>
<dbReference type="Pfam" id="PF26570">
    <property type="entry name" value="MYO15"/>
    <property type="match status" value="1"/>
</dbReference>
<dbReference type="FunFam" id="1.10.10.820:FF:000001">
    <property type="entry name" value="Myosin heavy chain"/>
    <property type="match status" value="1"/>
</dbReference>
<dbReference type="Gene3D" id="1.20.58.530">
    <property type="match status" value="1"/>
</dbReference>
<feature type="compositionally biased region" description="Basic residues" evidence="13">
    <location>
        <begin position="268"/>
        <end position="277"/>
    </location>
</feature>
<keyword evidence="10" id="KW-0505">Motor protein</keyword>
<dbReference type="InterPro" id="IPR000048">
    <property type="entry name" value="IQ_motif_EF-hand-BS"/>
</dbReference>
<keyword evidence="3" id="KW-0728">SH3 domain</keyword>
<comment type="caution">
    <text evidence="17">The sequence shown here is derived from an EMBL/GenBank/DDBJ whole genome shotgun (WGS) entry which is preliminary data.</text>
</comment>
<evidence type="ECO:0000256" key="1">
    <source>
        <dbReference type="ARBA" id="ARBA00004496"/>
    </source>
</evidence>
<organism evidence="17 18">
    <name type="scientific">Anabarilius grahami</name>
    <name type="common">Kanglang fish</name>
    <name type="synonym">Barilius grahami</name>
    <dbReference type="NCBI Taxonomy" id="495550"/>
    <lineage>
        <taxon>Eukaryota</taxon>
        <taxon>Metazoa</taxon>
        <taxon>Chordata</taxon>
        <taxon>Craniata</taxon>
        <taxon>Vertebrata</taxon>
        <taxon>Euteleostomi</taxon>
        <taxon>Actinopterygii</taxon>
        <taxon>Neopterygii</taxon>
        <taxon>Teleostei</taxon>
        <taxon>Ostariophysi</taxon>
        <taxon>Cypriniformes</taxon>
        <taxon>Xenocyprididae</taxon>
        <taxon>Xenocypridinae</taxon>
        <taxon>Xenocypridinae incertae sedis</taxon>
        <taxon>Anabarilius</taxon>
    </lineage>
</organism>
<dbReference type="SMART" id="SM00015">
    <property type="entry name" value="IQ"/>
    <property type="match status" value="2"/>
</dbReference>
<gene>
    <name evidence="17" type="ORF">DPX16_5108</name>
</gene>
<comment type="similarity">
    <text evidence="2 12">Belongs to the TRAFAC class myosin-kinesin ATPase superfamily. Myosin family.</text>
</comment>
<feature type="domain" description="Myosin motor" evidence="16">
    <location>
        <begin position="2097"/>
        <end position="2581"/>
    </location>
</feature>
<evidence type="ECO:0000259" key="16">
    <source>
        <dbReference type="PROSITE" id="PS51456"/>
    </source>
</evidence>
<dbReference type="InterPro" id="IPR027417">
    <property type="entry name" value="P-loop_NTPase"/>
</dbReference>
<dbReference type="Gene3D" id="1.20.120.720">
    <property type="entry name" value="Myosin VI head, motor domain, U50 subdomain"/>
    <property type="match status" value="1"/>
</dbReference>
<dbReference type="PROSITE" id="PS51016">
    <property type="entry name" value="MYTH4"/>
    <property type="match status" value="2"/>
</dbReference>
<feature type="region of interest" description="Disordered" evidence="13">
    <location>
        <begin position="792"/>
        <end position="1112"/>
    </location>
</feature>
<dbReference type="InterPro" id="IPR001452">
    <property type="entry name" value="SH3_domain"/>
</dbReference>
<keyword evidence="11 12" id="KW-0009">Actin-binding</keyword>
<evidence type="ECO:0000313" key="18">
    <source>
        <dbReference type="Proteomes" id="UP000281406"/>
    </source>
</evidence>
<dbReference type="InterPro" id="IPR038185">
    <property type="entry name" value="MyTH4_dom_sf"/>
</dbReference>
<evidence type="ECO:0000256" key="13">
    <source>
        <dbReference type="SAM" id="MobiDB-lite"/>
    </source>
</evidence>
<protein>
    <submittedName>
        <fullName evidence="17">Unconventional myosin-XV</fullName>
    </submittedName>
</protein>
<sequence>MPPKKDLKSAAKKGGKPEPEKSKPKEEEKKGKDDKKGAKDDKKGGKDDKKAGKDDKKKGKEEPPKGKGKDDGKKGKDKGKGKKEVIESDEGSDAELMDEDLSEEDEDEESDGGKRKRGGGKDAKGKTAKGKSKSRQPDSDEDEDDEDDEDDDEEDEEESEEEDRKGKKKSKDHHKSKAEEDGKKKKAKKKEVPPPEPPPEEKKKRGLKNTSKLFMRFSGFKKRKSSKKRLKSTSKLFLGLGKRKNRLLKKKRRKSLLRNAPKFMMRFKNSKKKKKEKEKKEPSGPKPTYMLIKLGGNSKAAEKKPGFFKGLFGKKNAGDGTGFKYRGQLLGKIAGATNWLTKRFLSVKGRQNEKGDAWSRKNNKKYQFSADSRQASIRAPPGYHNYGYEHDTGGNDYNNQSRVDRGAFHRQSIQRNSNRYNEQYAHMQGHSSFPQQYTRYEEPNNYYEMESHDQGYYELQDEYYDPHTAMQDDGEFYDDGMDYNDPYGAQEQMGNYPQEMGYYSQQHPLDPYFDDGIEYYDDSQYPMGNSYDQYGNEMDLYSQAEFGYYDDLQGFYGDPYEVEISGDPYMDAYEDYGDLYFQDYQVNYSESDVDPYLQSSYNMYDPYSYPVQDIMEGEEAYGMYGEKYGDFSVEPMPFHGDMQFRVPRPQVKLFGKERIDVELPPLPPQYDFEEMSDIQYENYAYIPGASMNDGFSQAMYQQEMFHPTIPQVPTPSAMLIKQANNPQGFVSQHMSHMAQAGGFPPSPTPSRRSIAGMASPLHRPMSPMVPMVPMEPMASFGEPVMQVRRSPVPIRRPSPHASPQLSMHPAGPLPMRRSLSPQPSVRGIGGMGAPPSPRLARGVPSPISNVQHTPSPIGRKMNPPVSPALSRRLPPQAPFREGPPTSPTVPRRLQPQAPLRESPPASPTVRRRLQPQASFREAPPSPQPMPGRMPSRAPSLYTSPPASPRASIRRRSPPQSPRASIRRPSPPSSPSQVHRPFVAKKFQASPSPLRRMSPPSSPQMGMRAMASVQQRDLHRPQSPLMPQRASPTPSRRSFTVEPGSQQPAVQGRSPSPTLSRRSTRLMKDSPPFGSPGGRLRGRGRPNIPMGAVKPYPGRGGHSGTPTQNVRPFRSSIRSNRSNMHQDFTASPQLSGHHIGRGIREQSRFNPPGTPNAMRNPQRPIGRGRPLMARQSLRRAPGMMPPSPQLSQKHMPPPSPQPSIRHLSRPASPHPSIIHGSPLPMRPSSPRALPTSVLSGPPVYDASFASPFPIGAEPIPVEFDQVRGIPQSPMLSSALQNQRVHNATYTSQFQQPMSPYATEIINVPQVPGQPPSPVSSFAQQNPNLSHAAQFSQLQPVQSPYNPGMVALDQHTAEMASPLLSNALQNTQLREASYMSPLQRPGSPYSPEVAQFGEIPEQPSFSSPYVPQMEAFEQVPGQPASPLLSSAIHNPQLHNASYRSSLQMPHSPYTQVETGYDYIEEPGAAPLLSNALQNSNVRNASYRTHLRRRGSRVPPGYSPRGSPVLSTALQNQNIREASYRGPVQGMVSPYAPVPGFRQDPRKSPFLSDALHNPQLRGATYRLPDGTLVYGNQGLNVNSSPVLVDAIGNPQLQNASYRLPAGSVIGMDPRQQQSYSPNLSNALQNRNIRNASYRLPDGSIIYPDSHLQQPSSPNLSSALQNSNLKNATYRLPDGTLVTAGQQRQTSPNLSHALRNENIRKASYRLPDGTIIVTDQPMEPTSPNLANALKNQNIRNATYRLPDGTLITTDQPMEPTSPNLANALQNQNIRNAIYRLPDGTLITTDYGQSKSTSPNLSAALQNQQMRNASYRLPDGSVISGPSYEVKSPNLASALRNQDIRSATYRLPDGSIISADASYKPTSPTLFSAMRNDDLRNVSYRLPDGSVILQALHRPRSPNIANALQNENIRRATYQLSDGSVISADPRRHKSPNLSHALLNQNLRNVKYRLPDGSVLAQGFAVPTSPQLMDALKNPNLKKASYQLPSGISNYMISSGQVIIGPDGRYAVVPPQRKGPGGPEEHWAQNAREGQTAEDLWAAEKVLPHDTVQNLIKWSMYRDEKMMEFLTPPPAGLRPGETELHWVPDREGEPKGQWYDKAKDERNYHIFYEMLAGLPTHMKRAFYLQEAETYYYLNQGGNCEIIGKDDGEDFRRLQSAMDILHFSPEDQSSIFRVLSSILHLGNVFFHRIETEVQETAGVVSTQEIRSVADLLLISPEGLQKAITFKVTEAMREKIYTPLSVESAVDARDAVAKILYSLLFHWLTERINGRVYPRNEALSISLLDIYGFESLMFNSFEQLCINYANETLQFFFSKIIFKQEQEEYIREQINWKELTFTDNKACIDLIAAKPHGILRILDDQSGFPQATDNTFLQKCHYHHGNNPLYSKPKMPLPEFTVYHYAGRVTYQVHKFLDKNYDQVRQEVLELFMQSQNRMVSNLFIRHAEMLNQQKGAMNRNSTVTRKYQPSTVAAKSNPFFVRCIKPNNNKEPGIFDPELVATQLRYSGILDTIRIRKEGYPVRVPFHKFLNRYKALLGMKKPPPPDGDNCVIMLMKLCPINKGDYQVGVSKIFLKEEVNQLLESKRDRMMHVAALTLQRYVRMYFVRKNFLKFRSDMTNLQARCKGYLARRRFLRMRINLIRHRAMVRLIVNRKRYIRLNIFLARRAEEERRRIELERTSREVVNVTQLVIPAELGGLLQATAAGRERHSDCLALVQAPRIQTDPQLTLPLDINNYLMTKYIRTHFRELQFGMLTAPLENSLTRLEDDLKQDALDVFILILRFMGDPNLNGAQENLFGNYIIQRGLATPPIRDEILAQIANQVWRNENSRNAERGWLLMAACLSSFAPSEKMEKYLLKFVSDYALNGFKALCQHKLLQAMQKSYLVPEASRTYPPSLLEWTATRKKAHMVLQVHCFDGFSFLCPVHSWTNGEGLAGDILQHRGVSTESRWGWSVLMKELAQWVELEGHDYVLDLVCDLELLPDFPKQKTYFIISTEDPSKARPNASISLFGSGFEEDEEGPLSYANRTSAIATNSLPISEGHYSLDSEPSYDATQRGMDRYLDSLFDPVLSDGTGDLDASVLSGRMKGGGGVGGDEAQLPARVTLSAALQPGAVRVLPPIPGTSVMPRMPAVPPVPDQQQTVLAQQQQTIINQQAVIMAQQMTMQAMAMVTCPVSSPPMSPLTSPPTSPPPTPYGTLPPSPTEGQREPLKKNSPPTPQPRNTKTTQAASSNGSLGKKQASAAPIKLDSRPAKRHAPVAVTGPMRSAPAPGTEVVKYSVSNSEHIVPSHNIKEIIKQYQTPASEPVPQMQRRDGKGFVKKLNPHDEAMQILKTQMDNPPPPERKPPTPAAVSRDGGLKPTKSSKKKAPEPPLTLPPPVSRDLPVESESIQTQLQRSSIEEHYTYTNVPWKIYLRKEVFYPKDSWNHPLVLDLIFKQIVNDTFTEACVRITKEERQKMKSLFAQYGIEPNTDVQDESVKKAVIAAARESWEIYFSRLFPASGSVGTGVQVLAVSHSGIKLLKTVKSSTAAPDYFRVLRPYSYTDILFVTIPSQNMLEFNLMNEKLILFSAKAPQIKQMIDLFISHLKKDSEYVVAERNFITEDRALLNFHKGDIIRLQAMDGLEEGQSYGCVVKKKVVYLEELKRGTPDFGWRFAAVQGRSGAFPMECVVPVAAPDFLSLPAERRDEPRDRQGRVAASGAIALAVASTAAAHELDPSLESDGFGDFGDSEVEGNVILDSQYNMVEFAKKYFRTSNGNKSDSFRDKSKKGKGNKDPAEMVKFSKNPILESLIDFTDPNMNRVASEIFLAIMKFMGDHPLRGQSEQFVVCTFLKSTGEYGLMKDEAYCQVLKQITANTSSKPDSCQKGWRLLYILTAFYRCSEVLKPFLLKFLRDVCRSPEVLFHGIAKACEQNLRKTFQFGGRSVYPSNMELKAIMVALDVIEELCYEMALQRLEAMDEYTIFIVTNRGQNVRPLNKREYILDIATEAEQIDTNYSFWFRRVIWAHPLKFDNELCVTMHYNQVLPDYLKGLLNIVPQGKISEQQFNQFAKLAALQHRAKDSLYTPTIHELTEYIPVEIFGRQGPQQWMQLVAQHVHAVQSLNPHQARSQFLGLVCAFPMFGSSFFYIQSSSNSTVSAPCILAVNQNGLHFLHKDTHEVQVKFQLKLVQSAHTQRPSAGSSYPYVDILIGDLTNHRVTQLQLEQGLELCRVIAMHIENMLSVREKRLTLPPSEITML</sequence>
<dbReference type="Pfam" id="PF00784">
    <property type="entry name" value="MyTH4"/>
    <property type="match status" value="2"/>
</dbReference>
<dbReference type="GO" id="GO:0003779">
    <property type="term" value="F:actin binding"/>
    <property type="evidence" value="ECO:0007669"/>
    <property type="project" value="UniProtKB-KW"/>
</dbReference>
<comment type="caution">
    <text evidence="12">Lacks conserved residue(s) required for the propagation of feature annotation.</text>
</comment>
<keyword evidence="9 12" id="KW-0518">Myosin</keyword>
<dbReference type="PROSITE" id="PS50096">
    <property type="entry name" value="IQ"/>
    <property type="match status" value="2"/>
</dbReference>
<dbReference type="InterPro" id="IPR019748">
    <property type="entry name" value="FERM_central"/>
</dbReference>
<feature type="compositionally biased region" description="Acidic residues" evidence="13">
    <location>
        <begin position="139"/>
        <end position="161"/>
    </location>
</feature>
<dbReference type="InterPro" id="IPR059004">
    <property type="entry name" value="MYO15"/>
</dbReference>
<evidence type="ECO:0000256" key="8">
    <source>
        <dbReference type="ARBA" id="ARBA00023054"/>
    </source>
</evidence>
<dbReference type="InterPro" id="IPR041795">
    <property type="entry name" value="MyoXV_FERM_C"/>
</dbReference>
<keyword evidence="7" id="KW-0067">ATP-binding</keyword>
<dbReference type="PANTHER" id="PTHR22692:SF21">
    <property type="entry name" value="MYOSIN XVA"/>
    <property type="match status" value="1"/>
</dbReference>
<keyword evidence="4" id="KW-0963">Cytoplasm</keyword>
<dbReference type="InterPro" id="IPR000299">
    <property type="entry name" value="FERM_domain"/>
</dbReference>
<feature type="compositionally biased region" description="Polar residues" evidence="13">
    <location>
        <begin position="1103"/>
        <end position="1112"/>
    </location>
</feature>
<feature type="compositionally biased region" description="Polar residues" evidence="13">
    <location>
        <begin position="1029"/>
        <end position="1048"/>
    </location>
</feature>
<dbReference type="SMART" id="SM00242">
    <property type="entry name" value="MYSc"/>
    <property type="match status" value="1"/>
</dbReference>
<feature type="region of interest" description="Disordered" evidence="13">
    <location>
        <begin position="1486"/>
        <end position="1506"/>
    </location>
</feature>
<feature type="region of interest" description="Disordered" evidence="13">
    <location>
        <begin position="1142"/>
        <end position="1233"/>
    </location>
</feature>
<dbReference type="PROSITE" id="PS50057">
    <property type="entry name" value="FERM_3"/>
    <property type="match status" value="1"/>
</dbReference>
<dbReference type="CDD" id="cd13201">
    <property type="entry name" value="FERM_C_MyoXV"/>
    <property type="match status" value="1"/>
</dbReference>
<keyword evidence="18" id="KW-1185">Reference proteome</keyword>
<dbReference type="Gene3D" id="2.30.29.30">
    <property type="entry name" value="Pleckstrin-homology domain (PH domain)/Phosphotyrosine-binding domain (PTB)"/>
    <property type="match status" value="2"/>
</dbReference>
<dbReference type="Pfam" id="PF00373">
    <property type="entry name" value="FERM_M"/>
    <property type="match status" value="1"/>
</dbReference>
<dbReference type="Proteomes" id="UP000281406">
    <property type="component" value="Unassembled WGS sequence"/>
</dbReference>
<evidence type="ECO:0000256" key="10">
    <source>
        <dbReference type="ARBA" id="ARBA00023175"/>
    </source>
</evidence>
<feature type="region of interest" description="Disordered" evidence="13">
    <location>
        <begin position="3748"/>
        <end position="3767"/>
    </location>
</feature>
<evidence type="ECO:0000256" key="4">
    <source>
        <dbReference type="ARBA" id="ARBA00022490"/>
    </source>
</evidence>
<evidence type="ECO:0000256" key="9">
    <source>
        <dbReference type="ARBA" id="ARBA00023123"/>
    </source>
</evidence>
<evidence type="ECO:0000259" key="15">
    <source>
        <dbReference type="PROSITE" id="PS51016"/>
    </source>
</evidence>
<evidence type="ECO:0000256" key="12">
    <source>
        <dbReference type="PROSITE-ProRule" id="PRU00782"/>
    </source>
</evidence>
<dbReference type="PROSITE" id="PS51456">
    <property type="entry name" value="MYOSIN_MOTOR"/>
    <property type="match status" value="1"/>
</dbReference>
<dbReference type="FunFam" id="1.20.58.530:FF:000005">
    <property type="entry name" value="unconventional myosin-IXa isoform X1"/>
    <property type="match status" value="1"/>
</dbReference>
<dbReference type="Gene3D" id="1.25.40.530">
    <property type="entry name" value="MyTH4 domain"/>
    <property type="match status" value="2"/>
</dbReference>
<feature type="compositionally biased region" description="Basic and acidic residues" evidence="13">
    <location>
        <begin position="1"/>
        <end position="74"/>
    </location>
</feature>
<feature type="domain" description="FERM" evidence="14">
    <location>
        <begin position="3904"/>
        <end position="4227"/>
    </location>
</feature>
<feature type="domain" description="MyTH4" evidence="15">
    <location>
        <begin position="3773"/>
        <end position="3927"/>
    </location>
</feature>
<dbReference type="FunFam" id="2.30.30.40:FF:000201">
    <property type="entry name" value="Myosin XVA"/>
    <property type="match status" value="1"/>
</dbReference>
<dbReference type="Pfam" id="PF00612">
    <property type="entry name" value="IQ"/>
    <property type="match status" value="2"/>
</dbReference>
<feature type="compositionally biased region" description="Basic residues" evidence="13">
    <location>
        <begin position="166"/>
        <end position="176"/>
    </location>
</feature>
<dbReference type="Pfam" id="PF07653">
    <property type="entry name" value="SH3_2"/>
    <property type="match status" value="1"/>
</dbReference>
<evidence type="ECO:0000256" key="3">
    <source>
        <dbReference type="ARBA" id="ARBA00022443"/>
    </source>
</evidence>
<dbReference type="GO" id="GO:0005524">
    <property type="term" value="F:ATP binding"/>
    <property type="evidence" value="ECO:0007669"/>
    <property type="project" value="UniProtKB-KW"/>
</dbReference>
<evidence type="ECO:0000256" key="5">
    <source>
        <dbReference type="ARBA" id="ARBA00022737"/>
    </source>
</evidence>
<dbReference type="Gene3D" id="1.20.5.190">
    <property type="match status" value="1"/>
</dbReference>
<feature type="compositionally biased region" description="Polar residues" evidence="13">
    <location>
        <begin position="3213"/>
        <end position="3227"/>
    </location>
</feature>
<accession>A0A3N0XKY8</accession>
<dbReference type="Pfam" id="PF00063">
    <property type="entry name" value="Myosin_head"/>
    <property type="match status" value="1"/>
</dbReference>